<dbReference type="RefSeq" id="WP_118223715.1">
    <property type="nucleotide sequence ID" value="NZ_JADNIJ010000020.1"/>
</dbReference>
<comment type="caution">
    <text evidence="5">The sequence shown here is derived from an EMBL/GenBank/DDBJ whole genome shotgun (WGS) entry which is preliminary data.</text>
</comment>
<dbReference type="InterPro" id="IPR012334">
    <property type="entry name" value="Pectin_lyas_fold"/>
</dbReference>
<dbReference type="GO" id="GO:0004650">
    <property type="term" value="F:polygalacturonase activity"/>
    <property type="evidence" value="ECO:0007669"/>
    <property type="project" value="InterPro"/>
</dbReference>
<keyword evidence="3 4" id="KW-0326">Glycosidase</keyword>
<dbReference type="GO" id="GO:0005975">
    <property type="term" value="P:carbohydrate metabolic process"/>
    <property type="evidence" value="ECO:0007669"/>
    <property type="project" value="InterPro"/>
</dbReference>
<dbReference type="Proteomes" id="UP000285650">
    <property type="component" value="Unassembled WGS sequence"/>
</dbReference>
<dbReference type="AlphaFoldDB" id="A0A414L0V7"/>
<dbReference type="PANTHER" id="PTHR31339">
    <property type="entry name" value="PECTIN LYASE-RELATED"/>
    <property type="match status" value="1"/>
</dbReference>
<dbReference type="Pfam" id="PF00295">
    <property type="entry name" value="Glyco_hydro_28"/>
    <property type="match status" value="1"/>
</dbReference>
<evidence type="ECO:0000256" key="1">
    <source>
        <dbReference type="ARBA" id="ARBA00008834"/>
    </source>
</evidence>
<gene>
    <name evidence="5" type="ORF">DW712_21360</name>
</gene>
<accession>A0A414L0V7</accession>
<evidence type="ECO:0000256" key="3">
    <source>
        <dbReference type="ARBA" id="ARBA00023295"/>
    </source>
</evidence>
<reference evidence="5 6" key="1">
    <citation type="submission" date="2018-08" db="EMBL/GenBank/DDBJ databases">
        <title>A genome reference for cultivated species of the human gut microbiota.</title>
        <authorList>
            <person name="Zou Y."/>
            <person name="Xue W."/>
            <person name="Luo G."/>
        </authorList>
    </citation>
    <scope>NUCLEOTIDE SEQUENCE [LARGE SCALE GENOMIC DNA]</scope>
    <source>
        <strain evidence="5 6">AM27-17</strain>
    </source>
</reference>
<evidence type="ECO:0000313" key="6">
    <source>
        <dbReference type="Proteomes" id="UP000285650"/>
    </source>
</evidence>
<proteinExistence type="inferred from homology"/>
<organism evidence="5 6">
    <name type="scientific">Bacteroides intestinalis</name>
    <dbReference type="NCBI Taxonomy" id="329854"/>
    <lineage>
        <taxon>Bacteria</taxon>
        <taxon>Pseudomonadati</taxon>
        <taxon>Bacteroidota</taxon>
        <taxon>Bacteroidia</taxon>
        <taxon>Bacteroidales</taxon>
        <taxon>Bacteroidaceae</taxon>
        <taxon>Bacteroides</taxon>
    </lineage>
</organism>
<dbReference type="PANTHER" id="PTHR31339:SF9">
    <property type="entry name" value="PLASMIN AND FIBRONECTIN-BINDING PROTEIN A"/>
    <property type="match status" value="1"/>
</dbReference>
<dbReference type="InterPro" id="IPR000743">
    <property type="entry name" value="Glyco_hydro_28"/>
</dbReference>
<dbReference type="InterPro" id="IPR011050">
    <property type="entry name" value="Pectin_lyase_fold/virulence"/>
</dbReference>
<evidence type="ECO:0000313" key="5">
    <source>
        <dbReference type="EMBL" id="RHE88264.1"/>
    </source>
</evidence>
<keyword evidence="2 4" id="KW-0378">Hydrolase</keyword>
<dbReference type="EMBL" id="QSKV01000019">
    <property type="protein sequence ID" value="RHE88264.1"/>
    <property type="molecule type" value="Genomic_DNA"/>
</dbReference>
<evidence type="ECO:0000256" key="4">
    <source>
        <dbReference type="RuleBase" id="RU361169"/>
    </source>
</evidence>
<comment type="similarity">
    <text evidence="1 4">Belongs to the glycosyl hydrolase 28 family.</text>
</comment>
<protein>
    <submittedName>
        <fullName evidence="5">Glycoside hydrolase</fullName>
    </submittedName>
</protein>
<name>A0A414L0V7_9BACE</name>
<sequence>MKLIKILLLTVIPFTHTYGADHNITFFGAKADGITVSTKAIQKAIDESSKRGGRVIIPAGDFITGTLFLKDNTTLFFEKNARLLGSKELSDYPKTTVGFRFFGDTWVYQSLIIAHNVNNITIEGEGTIDGQGAAFPVTTKVKPDRYRNRPYLLWIADCKNVTVKNIELRSSAMWLQSYIRCEKLRIDGIRVFNHANKNNDLMDIDGCKDVVITNIVGDADDDGITFKSTTDRISENIVVSNCILSSHCNAIKFGTESTAGFRNVVITNCIIRKSAAKDAKTGFPEGICGIALEIVDGGIMENINISNIVVDGPRVPLFVRLGNRARKHYNEAPQPPIGSISNINISGITAYASSPIGCSITGIFKGKIKGISLSNCRFACPGGISENMNNVIMKELEELYPESTMFGLLPSYGLYVRHVNDINLDNIVFELKQEDSRPAIVCDDVTGGNIRNITTIGAKNKAEIRILDNSVIELK</sequence>
<dbReference type="SUPFAM" id="SSF51126">
    <property type="entry name" value="Pectin lyase-like"/>
    <property type="match status" value="1"/>
</dbReference>
<dbReference type="Gene3D" id="2.160.20.10">
    <property type="entry name" value="Single-stranded right-handed beta-helix, Pectin lyase-like"/>
    <property type="match status" value="1"/>
</dbReference>
<evidence type="ECO:0000256" key="2">
    <source>
        <dbReference type="ARBA" id="ARBA00022801"/>
    </source>
</evidence>
<dbReference type="InterPro" id="IPR051801">
    <property type="entry name" value="GH28_Enzymes"/>
</dbReference>